<evidence type="ECO:0000313" key="2">
    <source>
        <dbReference type="EMBL" id="NEB67735.1"/>
    </source>
</evidence>
<comment type="caution">
    <text evidence="2">The sequence shown here is derived from an EMBL/GenBank/DDBJ whole genome shotgun (WGS) entry which is preliminary data.</text>
</comment>
<protein>
    <submittedName>
        <fullName evidence="2">Uncharacterized protein</fullName>
    </submittedName>
</protein>
<name>A0A6N9V7T7_STRMI</name>
<feature type="region of interest" description="Disordered" evidence="1">
    <location>
        <begin position="1"/>
        <end position="25"/>
    </location>
</feature>
<reference evidence="2 3" key="1">
    <citation type="submission" date="2020-01" db="EMBL/GenBank/DDBJ databases">
        <title>Insect and environment-associated Actinomycetes.</title>
        <authorList>
            <person name="Currrie C."/>
            <person name="Chevrette M."/>
            <person name="Carlson C."/>
            <person name="Stubbendieck R."/>
            <person name="Wendt-Pienkowski E."/>
        </authorList>
    </citation>
    <scope>NUCLEOTIDE SEQUENCE [LARGE SCALE GENOMIC DNA]</scope>
    <source>
        <strain evidence="2 3">SID14438</strain>
    </source>
</reference>
<dbReference type="AlphaFoldDB" id="A0A6N9V7T7"/>
<evidence type="ECO:0000313" key="3">
    <source>
        <dbReference type="Proteomes" id="UP000471648"/>
    </source>
</evidence>
<gene>
    <name evidence="2" type="ORF">G3I39_11860</name>
</gene>
<dbReference type="Proteomes" id="UP000471648">
    <property type="component" value="Unassembled WGS sequence"/>
</dbReference>
<accession>A0A6N9V7T7</accession>
<proteinExistence type="predicted"/>
<evidence type="ECO:0000256" key="1">
    <source>
        <dbReference type="SAM" id="MobiDB-lite"/>
    </source>
</evidence>
<dbReference type="RefSeq" id="WP_164357141.1">
    <property type="nucleotide sequence ID" value="NZ_JAAGME010000483.1"/>
</dbReference>
<dbReference type="EMBL" id="JAAGME010000483">
    <property type="protein sequence ID" value="NEB67735.1"/>
    <property type="molecule type" value="Genomic_DNA"/>
</dbReference>
<feature type="region of interest" description="Disordered" evidence="1">
    <location>
        <begin position="251"/>
        <end position="277"/>
    </location>
</feature>
<organism evidence="2 3">
    <name type="scientific">Streptomyces microflavus</name>
    <name type="common">Streptomyces lipmanii</name>
    <dbReference type="NCBI Taxonomy" id="1919"/>
    <lineage>
        <taxon>Bacteria</taxon>
        <taxon>Bacillati</taxon>
        <taxon>Actinomycetota</taxon>
        <taxon>Actinomycetes</taxon>
        <taxon>Kitasatosporales</taxon>
        <taxon>Streptomycetaceae</taxon>
        <taxon>Streptomyces</taxon>
    </lineage>
</organism>
<sequence length="277" mass="29186">MTTPPVGGPAAVSVPAPVPASISGPGREPAYQRFLDEAAATTGDLLADTVAAIRAGRLGRGLWHPTGFGTFEVAQVPGLGLVRVHVWPEGLRRGLPGHPSVHQHCFHLYSRVLAGEYRESQYGIVAPHEHGPHEVLPGARRLRVYTVRATGVTGKDELYETGEDLDVVPTLRAARFPAGTWHEVPVRTFHATPIARNRFCVTLAVLSLPVQGAADVLLGRPGGGSSVSVRRVVSDEEQELMRRQFIAAEGSAAPGAAAPAPAFSAPGSQGSAPPDPR</sequence>